<sequence length="220" mass="23859">MSWGSIARSPGLRLQPRPYVPLQLPLSPGLRLFLRRSPPLLSSSMWAWVISFICLFASRVGPFPAARTRSLLPLLSGAVTFPHGAVVWPRPRSVFPPAASHLRCGDRFPLLPAVSLRAGAAPFRQSPFSLAARRLGCHFVGRSRRAAQVDRTSTSDSALCFATIYHLGGSPTCRTVFLGEGRGSGIRISAYSLEAVGSSALRVLFHRPQATPLTPAHMHD</sequence>
<comment type="caution">
    <text evidence="1">The sequence shown here is derived from an EMBL/GenBank/DDBJ whole genome shotgun (WGS) entry which is preliminary data.</text>
</comment>
<organism evidence="1 2">
    <name type="scientific">Pleurodeles waltl</name>
    <name type="common">Iberian ribbed newt</name>
    <dbReference type="NCBI Taxonomy" id="8319"/>
    <lineage>
        <taxon>Eukaryota</taxon>
        <taxon>Metazoa</taxon>
        <taxon>Chordata</taxon>
        <taxon>Craniata</taxon>
        <taxon>Vertebrata</taxon>
        <taxon>Euteleostomi</taxon>
        <taxon>Amphibia</taxon>
        <taxon>Batrachia</taxon>
        <taxon>Caudata</taxon>
        <taxon>Salamandroidea</taxon>
        <taxon>Salamandridae</taxon>
        <taxon>Pleurodelinae</taxon>
        <taxon>Pleurodeles</taxon>
    </lineage>
</organism>
<name>A0AAV7SY30_PLEWA</name>
<dbReference type="Proteomes" id="UP001066276">
    <property type="component" value="Chromosome 4_1"/>
</dbReference>
<evidence type="ECO:0000313" key="2">
    <source>
        <dbReference type="Proteomes" id="UP001066276"/>
    </source>
</evidence>
<evidence type="ECO:0000313" key="1">
    <source>
        <dbReference type="EMBL" id="KAJ1168906.1"/>
    </source>
</evidence>
<protein>
    <submittedName>
        <fullName evidence="1">Uncharacterized protein</fullName>
    </submittedName>
</protein>
<keyword evidence="2" id="KW-1185">Reference proteome</keyword>
<accession>A0AAV7SY30</accession>
<proteinExistence type="predicted"/>
<dbReference type="EMBL" id="JANPWB010000007">
    <property type="protein sequence ID" value="KAJ1168906.1"/>
    <property type="molecule type" value="Genomic_DNA"/>
</dbReference>
<dbReference type="AlphaFoldDB" id="A0AAV7SY30"/>
<reference evidence="1" key="1">
    <citation type="journal article" date="2022" name="bioRxiv">
        <title>Sequencing and chromosome-scale assembly of the giantPleurodeles waltlgenome.</title>
        <authorList>
            <person name="Brown T."/>
            <person name="Elewa A."/>
            <person name="Iarovenko S."/>
            <person name="Subramanian E."/>
            <person name="Araus A.J."/>
            <person name="Petzold A."/>
            <person name="Susuki M."/>
            <person name="Suzuki K.-i.T."/>
            <person name="Hayashi T."/>
            <person name="Toyoda A."/>
            <person name="Oliveira C."/>
            <person name="Osipova E."/>
            <person name="Leigh N.D."/>
            <person name="Simon A."/>
            <person name="Yun M.H."/>
        </authorList>
    </citation>
    <scope>NUCLEOTIDE SEQUENCE</scope>
    <source>
        <strain evidence="1">20211129_DDA</strain>
        <tissue evidence="1">Liver</tissue>
    </source>
</reference>
<gene>
    <name evidence="1" type="ORF">NDU88_000818</name>
</gene>